<organism evidence="2 3">
    <name type="scientific">Mycolicibacterium mucogenicum DSM 44124</name>
    <dbReference type="NCBI Taxonomy" id="1226753"/>
    <lineage>
        <taxon>Bacteria</taxon>
        <taxon>Bacillati</taxon>
        <taxon>Actinomycetota</taxon>
        <taxon>Actinomycetes</taxon>
        <taxon>Mycobacteriales</taxon>
        <taxon>Mycobacteriaceae</taxon>
        <taxon>Mycolicibacterium</taxon>
    </lineage>
</organism>
<keyword evidence="3" id="KW-1185">Reference proteome</keyword>
<accession>A0A8E4R8Y1</accession>
<evidence type="ECO:0000313" key="3">
    <source>
        <dbReference type="Proteomes" id="UP000309231"/>
    </source>
</evidence>
<dbReference type="KEGG" id="mmuc:C1S78_003030"/>
<gene>
    <name evidence="2" type="ORF">C1S78_003030</name>
</gene>
<sequence length="46" mass="5254">MTDTEPIWLPYSRRELIALKRCPDCGHHPTTQGHNPKCPALPKESK</sequence>
<dbReference type="EMBL" id="CP062008">
    <property type="protein sequence ID" value="QPG70017.1"/>
    <property type="molecule type" value="Genomic_DNA"/>
</dbReference>
<reference evidence="2 3" key="1">
    <citation type="journal article" date="2019" name="BMC Evol. Biol.">
        <title>Comparative genomics of Mycobacterium mucogenicum and Mycobacterium neoaurum clade members emphasizing tRNA and non-coding RNA.</title>
        <authorList>
            <person name="Behra P.R.K."/>
            <person name="Pettersson B.M.F."/>
            <person name="Das S."/>
            <person name="Dasgupta S."/>
            <person name="Kirsebom L.A."/>
        </authorList>
    </citation>
    <scope>NUCLEOTIDE SEQUENCE [LARGE SCALE GENOMIC DNA]</scope>
    <source>
        <strain evidence="2 3">DSM 44124</strain>
    </source>
</reference>
<evidence type="ECO:0000313" key="2">
    <source>
        <dbReference type="EMBL" id="QPG70017.1"/>
    </source>
</evidence>
<feature type="region of interest" description="Disordered" evidence="1">
    <location>
        <begin position="24"/>
        <end position="46"/>
    </location>
</feature>
<name>A0A8E4R8Y1_MYCMU</name>
<dbReference type="GeneID" id="76723859"/>
<reference evidence="2 3" key="2">
    <citation type="journal article" date="2019" name="Sci. Rep.">
        <title>Insight into the biology of Mycobacterium mucogenicum and Mycobacterium neoaurum clade members.</title>
        <authorList>
            <person name="Behra P.R.K."/>
            <person name="Pettersson B.M.F."/>
            <person name="Ramesh M."/>
            <person name="Dasgupta S."/>
            <person name="Kirsebom L.A."/>
        </authorList>
    </citation>
    <scope>NUCLEOTIDE SEQUENCE [LARGE SCALE GENOMIC DNA]</scope>
    <source>
        <strain evidence="2 3">DSM 44124</strain>
    </source>
</reference>
<dbReference type="Proteomes" id="UP000309231">
    <property type="component" value="Chromosome"/>
</dbReference>
<proteinExistence type="predicted"/>
<protein>
    <submittedName>
        <fullName evidence="2">Uncharacterized protein</fullName>
    </submittedName>
</protein>
<evidence type="ECO:0000256" key="1">
    <source>
        <dbReference type="SAM" id="MobiDB-lite"/>
    </source>
</evidence>
<dbReference type="AlphaFoldDB" id="A0A8E4R8Y1"/>
<dbReference type="RefSeq" id="WP_167542161.1">
    <property type="nucleotide sequence ID" value="NZ_ANBS01000001.1"/>
</dbReference>